<proteinExistence type="predicted"/>
<dbReference type="EMBL" id="JAPDRK010000018">
    <property type="protein sequence ID" value="KAJ9604576.1"/>
    <property type="molecule type" value="Genomic_DNA"/>
</dbReference>
<sequence>MANFYYNGTLLFSIEVELDDTMSFIPDETTIIDDVDDWDSDTLVEEDVLFMLAIGHIEELVRMHEVTARAHQAEAPVLRAVDDHSTGVLLEFWLDEELEEAMTPNVQEHITRARRQEYHTSMIPPVRHRNETLNGFMLRLGVPREYNTHYMLGEPG</sequence>
<organism evidence="1 2">
    <name type="scientific">Cladophialophora chaetospira</name>
    <dbReference type="NCBI Taxonomy" id="386627"/>
    <lineage>
        <taxon>Eukaryota</taxon>
        <taxon>Fungi</taxon>
        <taxon>Dikarya</taxon>
        <taxon>Ascomycota</taxon>
        <taxon>Pezizomycotina</taxon>
        <taxon>Eurotiomycetes</taxon>
        <taxon>Chaetothyriomycetidae</taxon>
        <taxon>Chaetothyriales</taxon>
        <taxon>Herpotrichiellaceae</taxon>
        <taxon>Cladophialophora</taxon>
    </lineage>
</organism>
<evidence type="ECO:0000313" key="1">
    <source>
        <dbReference type="EMBL" id="KAJ9604576.1"/>
    </source>
</evidence>
<gene>
    <name evidence="1" type="ORF">H2200_010689</name>
</gene>
<dbReference type="Proteomes" id="UP001172673">
    <property type="component" value="Unassembled WGS sequence"/>
</dbReference>
<keyword evidence="2" id="KW-1185">Reference proteome</keyword>
<evidence type="ECO:0000313" key="2">
    <source>
        <dbReference type="Proteomes" id="UP001172673"/>
    </source>
</evidence>
<reference evidence="1" key="1">
    <citation type="submission" date="2022-10" db="EMBL/GenBank/DDBJ databases">
        <title>Culturing micro-colonial fungi from biological soil crusts in the Mojave desert and describing Neophaeococcomyces mojavensis, and introducing the new genera and species Taxawa tesnikishii.</title>
        <authorList>
            <person name="Kurbessoian T."/>
            <person name="Stajich J.E."/>
        </authorList>
    </citation>
    <scope>NUCLEOTIDE SEQUENCE</scope>
    <source>
        <strain evidence="1">TK_41</strain>
    </source>
</reference>
<protein>
    <submittedName>
        <fullName evidence="1">Uncharacterized protein</fullName>
    </submittedName>
</protein>
<accession>A0AA38X0J6</accession>
<dbReference type="AlphaFoldDB" id="A0AA38X0J6"/>
<name>A0AA38X0J6_9EURO</name>
<comment type="caution">
    <text evidence="1">The sequence shown here is derived from an EMBL/GenBank/DDBJ whole genome shotgun (WGS) entry which is preliminary data.</text>
</comment>